<name>A0ABS1QMZ1_9GAMM</name>
<keyword evidence="3" id="KW-1185">Reference proteome</keyword>
<evidence type="ECO:0000313" key="2">
    <source>
        <dbReference type="EMBL" id="MBL1376176.1"/>
    </source>
</evidence>
<dbReference type="InterPro" id="IPR010718">
    <property type="entry name" value="DUF1294"/>
</dbReference>
<accession>A0ABS1QMZ1</accession>
<evidence type="ECO:0000313" key="3">
    <source>
        <dbReference type="Proteomes" id="UP000638570"/>
    </source>
</evidence>
<evidence type="ECO:0000256" key="1">
    <source>
        <dbReference type="SAM" id="Phobius"/>
    </source>
</evidence>
<keyword evidence="1" id="KW-0472">Membrane</keyword>
<dbReference type="InterPro" id="IPR012156">
    <property type="entry name" value="Cold_shock_CspA"/>
</dbReference>
<organism evidence="2 3">
    <name type="scientific">Zobellella iuensis</name>
    <dbReference type="NCBI Taxonomy" id="2803811"/>
    <lineage>
        <taxon>Bacteria</taxon>
        <taxon>Pseudomonadati</taxon>
        <taxon>Pseudomonadota</taxon>
        <taxon>Gammaproteobacteria</taxon>
        <taxon>Aeromonadales</taxon>
        <taxon>Aeromonadaceae</taxon>
        <taxon>Zobellella</taxon>
    </lineage>
</organism>
<proteinExistence type="predicted"/>
<sequence length="83" mass="9491">MYGLDKQAARQNLWRTRESTLHLLALAGGWPGALVAQRRLRHKSRKASFQLVFWLSVVANVGVLAWLLFDPGWGWLDRLSGLY</sequence>
<dbReference type="EMBL" id="JAERTZ010000004">
    <property type="protein sequence ID" value="MBL1376176.1"/>
    <property type="molecule type" value="Genomic_DNA"/>
</dbReference>
<keyword evidence="1" id="KW-0812">Transmembrane</keyword>
<dbReference type="Pfam" id="PF06961">
    <property type="entry name" value="DUF1294"/>
    <property type="match status" value="1"/>
</dbReference>
<dbReference type="PIRSF" id="PIRSF002599">
    <property type="entry name" value="Cold_shock_A"/>
    <property type="match status" value="1"/>
</dbReference>
<dbReference type="Proteomes" id="UP000638570">
    <property type="component" value="Unassembled WGS sequence"/>
</dbReference>
<gene>
    <name evidence="2" type="ORF">JKV55_02360</name>
</gene>
<feature type="transmembrane region" description="Helical" evidence="1">
    <location>
        <begin position="48"/>
        <end position="69"/>
    </location>
</feature>
<comment type="caution">
    <text evidence="2">The sequence shown here is derived from an EMBL/GenBank/DDBJ whole genome shotgun (WGS) entry which is preliminary data.</text>
</comment>
<keyword evidence="1" id="KW-1133">Transmembrane helix</keyword>
<protein>
    <submittedName>
        <fullName evidence="2">DUF1294 domain-containing protein</fullName>
    </submittedName>
</protein>
<reference evidence="3" key="1">
    <citation type="submission" date="2021-01" db="EMBL/GenBank/DDBJ databases">
        <title>Genome public.</title>
        <authorList>
            <person name="Liu C."/>
            <person name="Sun Q."/>
        </authorList>
    </citation>
    <scope>NUCLEOTIDE SEQUENCE [LARGE SCALE GENOMIC DNA]</scope>
    <source>
        <strain evidence="3">CGMCC 1.18722</strain>
    </source>
</reference>